<gene>
    <name evidence="6" type="ORF">HF841_01010</name>
</gene>
<feature type="signal peptide" evidence="4">
    <location>
        <begin position="1"/>
        <end position="23"/>
    </location>
</feature>
<dbReference type="Pfam" id="PF01915">
    <property type="entry name" value="Glyco_hydro_3_C"/>
    <property type="match status" value="1"/>
</dbReference>
<dbReference type="InterPro" id="IPR026891">
    <property type="entry name" value="Fn3-like"/>
</dbReference>
<feature type="domain" description="Fibronectin type III-like" evidence="5">
    <location>
        <begin position="636"/>
        <end position="705"/>
    </location>
</feature>
<sequence>MKRLIKFMMLACTLTLVACSNQAPYQNKSLSPTERAADLVSRLTLEEKIALMQNNSSAVKRLGIKPYEWWNEALHGVARNGLATVYPQAIGMGASFNDTLLYQVFTSISDEARVKYRQAREAGNYKRYTGLTFWTPNINIFRDPRWGRGQETYGEDPYLTSRMGLSVVNGLQGPQNTKYNKTHACAKHYAVHSGPEWNRHSFNAENINPRDLWETYLPAFQDLVIQGNVKEVMCAYNRFEGDPCCGSDRLLINILRNEWNYKGLVVSDCGAIDNFYFKGRHETHKSKADASAAAVLSGTDLECGRSYTGLISAVKEGLINESAIDQSLCRLMKARFELGEMDDTTPWDQLPDSLLSCHAHQQLALQMARESMTLLQNHKNILPLDKEMTVALIGPNANDSVMQWANYNGFPVHTITLLEGLTQYLPQERLIYIPQKNIEDQKYPWVNYYPNDIQAVINQAAKADVIIYAGGISASLEGEEMDVDAEGFRGGDRTTIELPNVQRKLVKALKATGKPIVFVNFSGCAMGLQPESQICDAILQAWYPGQAGGTAIAEVLFGDYNPAGRLPITFYKKDNQLPDFEDYNMQGRTYRYLNYEPLYPFGHGLSYTTFSYSTPFIENGKLKVKVTNSGNYNGDEVIQLYIKRYDDPDGPLKTLRGFQRIHIPAGQTSEVSFPLTSDTFTWWDKDSNTVHPLQGRYKILVGGTSEESLLKSIEYKYSPTKKI</sequence>
<dbReference type="GO" id="GO:0046556">
    <property type="term" value="F:alpha-L-arabinofuranosidase activity"/>
    <property type="evidence" value="ECO:0007669"/>
    <property type="project" value="TreeGrafter"/>
</dbReference>
<evidence type="ECO:0000256" key="4">
    <source>
        <dbReference type="SAM" id="SignalP"/>
    </source>
</evidence>
<comment type="similarity">
    <text evidence="1">Belongs to the glycosyl hydrolase 3 family.</text>
</comment>
<dbReference type="Gene3D" id="2.60.40.10">
    <property type="entry name" value="Immunoglobulins"/>
    <property type="match status" value="1"/>
</dbReference>
<keyword evidence="2 4" id="KW-0732">Signal</keyword>
<dbReference type="Gene3D" id="3.20.20.300">
    <property type="entry name" value="Glycoside hydrolase, family 3, N-terminal domain"/>
    <property type="match status" value="1"/>
</dbReference>
<dbReference type="InterPro" id="IPR013783">
    <property type="entry name" value="Ig-like_fold"/>
</dbReference>
<dbReference type="SUPFAM" id="SSF51445">
    <property type="entry name" value="(Trans)glycosidases"/>
    <property type="match status" value="1"/>
</dbReference>
<feature type="chain" id="PRO_5031012059" evidence="4">
    <location>
        <begin position="24"/>
        <end position="723"/>
    </location>
</feature>
<dbReference type="GO" id="GO:0031222">
    <property type="term" value="P:arabinan catabolic process"/>
    <property type="evidence" value="ECO:0007669"/>
    <property type="project" value="TreeGrafter"/>
</dbReference>
<dbReference type="Pfam" id="PF14310">
    <property type="entry name" value="Fn3-like"/>
    <property type="match status" value="1"/>
</dbReference>
<dbReference type="Pfam" id="PF00933">
    <property type="entry name" value="Glyco_hydro_3"/>
    <property type="match status" value="1"/>
</dbReference>
<dbReference type="Proteomes" id="UP000520291">
    <property type="component" value="Unassembled WGS sequence"/>
</dbReference>
<evidence type="ECO:0000313" key="6">
    <source>
        <dbReference type="EMBL" id="NME84619.1"/>
    </source>
</evidence>
<organism evidence="6 7">
    <name type="scientific">Bacteroides eggerthii</name>
    <dbReference type="NCBI Taxonomy" id="28111"/>
    <lineage>
        <taxon>Bacteria</taxon>
        <taxon>Pseudomonadati</taxon>
        <taxon>Bacteroidota</taxon>
        <taxon>Bacteroidia</taxon>
        <taxon>Bacteroidales</taxon>
        <taxon>Bacteroidaceae</taxon>
        <taxon>Bacteroides</taxon>
    </lineage>
</organism>
<dbReference type="SMART" id="SM01217">
    <property type="entry name" value="Fn3_like"/>
    <property type="match status" value="1"/>
</dbReference>
<dbReference type="PANTHER" id="PTHR42721:SF3">
    <property type="entry name" value="BETA-D-XYLOSIDASE 5-RELATED"/>
    <property type="match status" value="1"/>
</dbReference>
<dbReference type="InterPro" id="IPR036881">
    <property type="entry name" value="Glyco_hydro_3_C_sf"/>
</dbReference>
<dbReference type="InterPro" id="IPR017853">
    <property type="entry name" value="GH"/>
</dbReference>
<dbReference type="RefSeq" id="WP_168947027.1">
    <property type="nucleotide sequence ID" value="NZ_JABAGL010000001.1"/>
</dbReference>
<comment type="caution">
    <text evidence="6">The sequence shown here is derived from an EMBL/GenBank/DDBJ whole genome shotgun (WGS) entry which is preliminary data.</text>
</comment>
<dbReference type="SUPFAM" id="SSF52279">
    <property type="entry name" value="Beta-D-glucan exohydrolase, C-terminal domain"/>
    <property type="match status" value="1"/>
</dbReference>
<evidence type="ECO:0000256" key="2">
    <source>
        <dbReference type="ARBA" id="ARBA00022729"/>
    </source>
</evidence>
<dbReference type="Gene3D" id="3.40.50.1700">
    <property type="entry name" value="Glycoside hydrolase family 3 C-terminal domain"/>
    <property type="match status" value="1"/>
</dbReference>
<dbReference type="GO" id="GO:0009044">
    <property type="term" value="F:xylan 1,4-beta-xylosidase activity"/>
    <property type="evidence" value="ECO:0007669"/>
    <property type="project" value="InterPro"/>
</dbReference>
<dbReference type="PANTHER" id="PTHR42721">
    <property type="entry name" value="SUGAR HYDROLASE-RELATED"/>
    <property type="match status" value="1"/>
</dbReference>
<dbReference type="AlphaFoldDB" id="A0A7X9XGR2"/>
<evidence type="ECO:0000256" key="3">
    <source>
        <dbReference type="ARBA" id="ARBA00022801"/>
    </source>
</evidence>
<accession>A0A7X9XGR2</accession>
<protein>
    <submittedName>
        <fullName evidence="6">Glycoside hydrolase family 3 protein</fullName>
    </submittedName>
</protein>
<keyword evidence="3 6" id="KW-0378">Hydrolase</keyword>
<evidence type="ECO:0000313" key="7">
    <source>
        <dbReference type="Proteomes" id="UP000520291"/>
    </source>
</evidence>
<reference evidence="6 7" key="1">
    <citation type="submission" date="2020-04" db="EMBL/GenBank/DDBJ databases">
        <authorList>
            <person name="Hitch T.C.A."/>
            <person name="Wylensek D."/>
            <person name="Clavel T."/>
        </authorList>
    </citation>
    <scope>NUCLEOTIDE SEQUENCE [LARGE SCALE GENOMIC DNA]</scope>
    <source>
        <strain evidence="6 7">WCA3-601-WT-5E</strain>
    </source>
</reference>
<evidence type="ECO:0000256" key="1">
    <source>
        <dbReference type="ARBA" id="ARBA00005336"/>
    </source>
</evidence>
<dbReference type="InterPro" id="IPR044993">
    <property type="entry name" value="BXL"/>
</dbReference>
<evidence type="ECO:0000259" key="5">
    <source>
        <dbReference type="SMART" id="SM01217"/>
    </source>
</evidence>
<dbReference type="InterPro" id="IPR002772">
    <property type="entry name" value="Glyco_hydro_3_C"/>
</dbReference>
<dbReference type="InterPro" id="IPR036962">
    <property type="entry name" value="Glyco_hydro_3_N_sf"/>
</dbReference>
<name>A0A7X9XGR2_9BACE</name>
<dbReference type="InterPro" id="IPR001764">
    <property type="entry name" value="Glyco_hydro_3_N"/>
</dbReference>
<dbReference type="PRINTS" id="PR00133">
    <property type="entry name" value="GLHYDRLASE3"/>
</dbReference>
<dbReference type="GO" id="GO:0045493">
    <property type="term" value="P:xylan catabolic process"/>
    <property type="evidence" value="ECO:0007669"/>
    <property type="project" value="InterPro"/>
</dbReference>
<proteinExistence type="inferred from homology"/>
<dbReference type="PROSITE" id="PS51257">
    <property type="entry name" value="PROKAR_LIPOPROTEIN"/>
    <property type="match status" value="1"/>
</dbReference>
<dbReference type="EMBL" id="JABAGL010000001">
    <property type="protein sequence ID" value="NME84619.1"/>
    <property type="molecule type" value="Genomic_DNA"/>
</dbReference>